<feature type="transmembrane region" description="Helical" evidence="5">
    <location>
        <begin position="342"/>
        <end position="364"/>
    </location>
</feature>
<dbReference type="Pfam" id="PF07690">
    <property type="entry name" value="MFS_1"/>
    <property type="match status" value="1"/>
</dbReference>
<dbReference type="PROSITE" id="PS50850">
    <property type="entry name" value="MFS"/>
    <property type="match status" value="1"/>
</dbReference>
<gene>
    <name evidence="7" type="ORF">G7070_10905</name>
</gene>
<sequence>MKISSTSARLWWALIAIVLLSLNLRPGATSLGPVLAEVKASLGMGGTMAGLITALPGLCFAVFGALAVTLSLRLGLAGALAAGVTATAIGLLVRPFVGSVAPFVALSVFAFAGMAVGNVLMPAFVKKTFPNRLAGVMSVYTIALAIGATTASMIAVPLASGGPEGWRVSLGVWGAVAAVAALVWLLLAASERRRRLPVDADAPRRSGSVFAVMGSRKAVGMAVFFGTQSMQAYVQFGWIAQMYRDGGLDPLQAGIMASIIPGFGIPAGFIMPTVAQRMKDPRPIVIVLGLLLVAGYTGIWLAPTAAPILWAVLLGLAGFSFPFALALFTIRTRDPHVTTQVSGFAQSVGYLFSAAGPFIVGMLFEVTGSWTMPLWFLLFTAFLVTVSGLVAAKPGYVDDELARA</sequence>
<accession>A0A6G7Y793</accession>
<dbReference type="KEGG" id="prv:G7070_10905"/>
<dbReference type="InterPro" id="IPR011701">
    <property type="entry name" value="MFS"/>
</dbReference>
<keyword evidence="4 5" id="KW-0472">Membrane</keyword>
<feature type="transmembrane region" description="Helical" evidence="5">
    <location>
        <begin position="251"/>
        <end position="271"/>
    </location>
</feature>
<dbReference type="AlphaFoldDB" id="A0A6G7Y793"/>
<feature type="transmembrane region" description="Helical" evidence="5">
    <location>
        <begin position="99"/>
        <end position="121"/>
    </location>
</feature>
<proteinExistence type="predicted"/>
<dbReference type="Gene3D" id="1.20.1250.20">
    <property type="entry name" value="MFS general substrate transporter like domains"/>
    <property type="match status" value="1"/>
</dbReference>
<protein>
    <submittedName>
        <fullName evidence="7">MFS transporter</fullName>
    </submittedName>
</protein>
<comment type="subcellular location">
    <subcellularLocation>
        <location evidence="1">Cell membrane</location>
        <topology evidence="1">Multi-pass membrane protein</topology>
    </subcellularLocation>
</comment>
<dbReference type="RefSeq" id="WP_166233759.1">
    <property type="nucleotide sequence ID" value="NZ_CP049865.1"/>
</dbReference>
<dbReference type="GO" id="GO:0005886">
    <property type="term" value="C:plasma membrane"/>
    <property type="evidence" value="ECO:0007669"/>
    <property type="project" value="UniProtKB-SubCell"/>
</dbReference>
<feature type="transmembrane region" description="Helical" evidence="5">
    <location>
        <begin position="370"/>
        <end position="392"/>
    </location>
</feature>
<organism evidence="7 8">
    <name type="scientific">Propioniciclava coleopterorum</name>
    <dbReference type="NCBI Taxonomy" id="2714937"/>
    <lineage>
        <taxon>Bacteria</taxon>
        <taxon>Bacillati</taxon>
        <taxon>Actinomycetota</taxon>
        <taxon>Actinomycetes</taxon>
        <taxon>Propionibacteriales</taxon>
        <taxon>Propionibacteriaceae</taxon>
        <taxon>Propioniciclava</taxon>
    </lineage>
</organism>
<evidence type="ECO:0000256" key="1">
    <source>
        <dbReference type="ARBA" id="ARBA00004651"/>
    </source>
</evidence>
<feature type="transmembrane region" description="Helical" evidence="5">
    <location>
        <begin position="218"/>
        <end position="239"/>
    </location>
</feature>
<feature type="transmembrane region" description="Helical" evidence="5">
    <location>
        <begin position="283"/>
        <end position="302"/>
    </location>
</feature>
<evidence type="ECO:0000256" key="3">
    <source>
        <dbReference type="ARBA" id="ARBA00022989"/>
    </source>
</evidence>
<feature type="transmembrane region" description="Helical" evidence="5">
    <location>
        <begin position="168"/>
        <end position="187"/>
    </location>
</feature>
<evidence type="ECO:0000256" key="2">
    <source>
        <dbReference type="ARBA" id="ARBA00022692"/>
    </source>
</evidence>
<dbReference type="PANTHER" id="PTHR23523:SF2">
    <property type="entry name" value="2-NITROIMIDAZOLE TRANSPORTER"/>
    <property type="match status" value="1"/>
</dbReference>
<evidence type="ECO:0000313" key="8">
    <source>
        <dbReference type="Proteomes" id="UP000501058"/>
    </source>
</evidence>
<keyword evidence="8" id="KW-1185">Reference proteome</keyword>
<feature type="transmembrane region" description="Helical" evidence="5">
    <location>
        <begin position="133"/>
        <end position="156"/>
    </location>
</feature>
<dbReference type="SUPFAM" id="SSF103473">
    <property type="entry name" value="MFS general substrate transporter"/>
    <property type="match status" value="1"/>
</dbReference>
<dbReference type="InterPro" id="IPR020846">
    <property type="entry name" value="MFS_dom"/>
</dbReference>
<evidence type="ECO:0000256" key="4">
    <source>
        <dbReference type="ARBA" id="ARBA00023136"/>
    </source>
</evidence>
<keyword evidence="3 5" id="KW-1133">Transmembrane helix</keyword>
<feature type="transmembrane region" description="Helical" evidence="5">
    <location>
        <begin position="46"/>
        <end position="67"/>
    </location>
</feature>
<feature type="transmembrane region" description="Helical" evidence="5">
    <location>
        <begin position="308"/>
        <end position="330"/>
    </location>
</feature>
<name>A0A6G7Y793_9ACTN</name>
<dbReference type="EMBL" id="CP049865">
    <property type="protein sequence ID" value="QIK72685.1"/>
    <property type="molecule type" value="Genomic_DNA"/>
</dbReference>
<keyword evidence="2 5" id="KW-0812">Transmembrane</keyword>
<evidence type="ECO:0000256" key="5">
    <source>
        <dbReference type="SAM" id="Phobius"/>
    </source>
</evidence>
<dbReference type="Proteomes" id="UP000501058">
    <property type="component" value="Chromosome"/>
</dbReference>
<dbReference type="PANTHER" id="PTHR23523">
    <property type="match status" value="1"/>
</dbReference>
<evidence type="ECO:0000259" key="6">
    <source>
        <dbReference type="PROSITE" id="PS50850"/>
    </source>
</evidence>
<feature type="transmembrane region" description="Helical" evidence="5">
    <location>
        <begin position="74"/>
        <end position="93"/>
    </location>
</feature>
<dbReference type="InterPro" id="IPR036259">
    <property type="entry name" value="MFS_trans_sf"/>
</dbReference>
<reference evidence="7 8" key="1">
    <citation type="submission" date="2020-03" db="EMBL/GenBank/DDBJ databases">
        <title>Propioniciclava sp. nov., isolated from Hydrophilus acuminatus.</title>
        <authorList>
            <person name="Hyun D.-W."/>
            <person name="Bae J.-W."/>
        </authorList>
    </citation>
    <scope>NUCLEOTIDE SEQUENCE [LARGE SCALE GENOMIC DNA]</scope>
    <source>
        <strain evidence="7 8">HDW11</strain>
    </source>
</reference>
<dbReference type="InterPro" id="IPR052524">
    <property type="entry name" value="MFS_Cyanate_Porter"/>
</dbReference>
<evidence type="ECO:0000313" key="7">
    <source>
        <dbReference type="EMBL" id="QIK72685.1"/>
    </source>
</evidence>
<feature type="domain" description="Major facilitator superfamily (MFS) profile" evidence="6">
    <location>
        <begin position="13"/>
        <end position="398"/>
    </location>
</feature>
<dbReference type="GO" id="GO:0022857">
    <property type="term" value="F:transmembrane transporter activity"/>
    <property type="evidence" value="ECO:0007669"/>
    <property type="project" value="InterPro"/>
</dbReference>